<gene>
    <name evidence="2" type="ORF">GCM10011581_35340</name>
</gene>
<dbReference type="GO" id="GO:0051607">
    <property type="term" value="P:defense response to virus"/>
    <property type="evidence" value="ECO:0007669"/>
    <property type="project" value="UniProtKB-KW"/>
</dbReference>
<dbReference type="InterPro" id="IPR013422">
    <property type="entry name" value="CRISPR-assoc_prot_Cas5_N"/>
</dbReference>
<evidence type="ECO:0000313" key="2">
    <source>
        <dbReference type="EMBL" id="GGI95167.1"/>
    </source>
</evidence>
<keyword evidence="1" id="KW-0051">Antiviral defense</keyword>
<organism evidence="2 3">
    <name type="scientific">Saccharopolyspora thermophila</name>
    <dbReference type="NCBI Taxonomy" id="89367"/>
    <lineage>
        <taxon>Bacteria</taxon>
        <taxon>Bacillati</taxon>
        <taxon>Actinomycetota</taxon>
        <taxon>Actinomycetes</taxon>
        <taxon>Pseudonocardiales</taxon>
        <taxon>Pseudonocardiaceae</taxon>
        <taxon>Saccharopolyspora</taxon>
    </lineage>
</organism>
<evidence type="ECO:0000256" key="1">
    <source>
        <dbReference type="ARBA" id="ARBA00023118"/>
    </source>
</evidence>
<dbReference type="EMBL" id="BMMT01000012">
    <property type="protein sequence ID" value="GGI95167.1"/>
    <property type="molecule type" value="Genomic_DNA"/>
</dbReference>
<dbReference type="Gene3D" id="3.30.70.2660">
    <property type="match status" value="1"/>
</dbReference>
<dbReference type="AlphaFoldDB" id="A0A917NER6"/>
<dbReference type="InterPro" id="IPR021124">
    <property type="entry name" value="CRISPR-assoc_prot_Cas5"/>
</dbReference>
<accession>A0A917NER6</accession>
<dbReference type="CDD" id="cd09693">
    <property type="entry name" value="Cas5_I"/>
    <property type="match status" value="1"/>
</dbReference>
<dbReference type="GO" id="GO:0043571">
    <property type="term" value="P:maintenance of CRISPR repeat elements"/>
    <property type="evidence" value="ECO:0007669"/>
    <property type="project" value="InterPro"/>
</dbReference>
<dbReference type="RefSeq" id="WP_188989058.1">
    <property type="nucleotide sequence ID" value="NZ_BMMT01000012.1"/>
</dbReference>
<proteinExistence type="predicted"/>
<sequence length="217" mass="23651">MSRRALEVTVTAPVASFRNPLYPWEQVGLPCPPPATVGGMLAAAVGGWHRVDPAFGFAMAFRAEASGIDVETYRPLARGGRRTEATPMDRPYLWGVELTVWLLEDCEKWFRALRRPVWPLKLGRSQDLAVARPRFVDLAETPGTQGHALVPEQISAAGTLLRLPSAISLDRARTRWGSFCYDATGSTDALASGLSTEDGRAVVLLEEVHPTRAQEGA</sequence>
<evidence type="ECO:0000313" key="3">
    <source>
        <dbReference type="Proteomes" id="UP000597989"/>
    </source>
</evidence>
<protein>
    <recommendedName>
        <fullName evidence="4">CRISPR-associated protein Cas5</fullName>
    </recommendedName>
</protein>
<dbReference type="Proteomes" id="UP000597989">
    <property type="component" value="Unassembled WGS sequence"/>
</dbReference>
<name>A0A917NER6_9PSEU</name>
<reference evidence="2 3" key="1">
    <citation type="journal article" date="2014" name="Int. J. Syst. Evol. Microbiol.">
        <title>Complete genome sequence of Corynebacterium casei LMG S-19264T (=DSM 44701T), isolated from a smear-ripened cheese.</title>
        <authorList>
            <consortium name="US DOE Joint Genome Institute (JGI-PGF)"/>
            <person name="Walter F."/>
            <person name="Albersmeier A."/>
            <person name="Kalinowski J."/>
            <person name="Ruckert C."/>
        </authorList>
    </citation>
    <scope>NUCLEOTIDE SEQUENCE [LARGE SCALE GENOMIC DNA]</scope>
    <source>
        <strain evidence="2 3">CGMCC 4.7206</strain>
    </source>
</reference>
<dbReference type="NCBIfam" id="TIGR02593">
    <property type="entry name" value="CRISPR_cas5"/>
    <property type="match status" value="1"/>
</dbReference>
<comment type="caution">
    <text evidence="2">The sequence shown here is derived from an EMBL/GenBank/DDBJ whole genome shotgun (WGS) entry which is preliminary data.</text>
</comment>
<dbReference type="Pfam" id="PF09704">
    <property type="entry name" value="Cas_Cas5d"/>
    <property type="match status" value="1"/>
</dbReference>
<evidence type="ECO:0008006" key="4">
    <source>
        <dbReference type="Google" id="ProtNLM"/>
    </source>
</evidence>